<dbReference type="Proteomes" id="UP001221898">
    <property type="component" value="Unassembled WGS sequence"/>
</dbReference>
<organism evidence="5 6">
    <name type="scientific">Aldrovandia affinis</name>
    <dbReference type="NCBI Taxonomy" id="143900"/>
    <lineage>
        <taxon>Eukaryota</taxon>
        <taxon>Metazoa</taxon>
        <taxon>Chordata</taxon>
        <taxon>Craniata</taxon>
        <taxon>Vertebrata</taxon>
        <taxon>Euteleostomi</taxon>
        <taxon>Actinopterygii</taxon>
        <taxon>Neopterygii</taxon>
        <taxon>Teleostei</taxon>
        <taxon>Notacanthiformes</taxon>
        <taxon>Halosauridae</taxon>
        <taxon>Aldrovandia</taxon>
    </lineage>
</organism>
<keyword evidence="6" id="KW-1185">Reference proteome</keyword>
<feature type="region of interest" description="Disordered" evidence="3">
    <location>
        <begin position="1"/>
        <end position="38"/>
    </location>
</feature>
<dbReference type="PANTHER" id="PTHR14845:SF0">
    <property type="entry name" value="DUF4515 DOMAIN-CONTAINING PROTEIN"/>
    <property type="match status" value="1"/>
</dbReference>
<feature type="coiled-coil region" evidence="2">
    <location>
        <begin position="228"/>
        <end position="255"/>
    </location>
</feature>
<comment type="caution">
    <text evidence="5">The sequence shown here is derived from an EMBL/GenBank/DDBJ whole genome shotgun (WGS) entry which is preliminary data.</text>
</comment>
<proteinExistence type="predicted"/>
<evidence type="ECO:0000256" key="3">
    <source>
        <dbReference type="SAM" id="MobiDB-lite"/>
    </source>
</evidence>
<evidence type="ECO:0000313" key="5">
    <source>
        <dbReference type="EMBL" id="KAJ8384543.1"/>
    </source>
</evidence>
<dbReference type="Pfam" id="PF14988">
    <property type="entry name" value="DUF4515"/>
    <property type="match status" value="1"/>
</dbReference>
<evidence type="ECO:0000313" key="6">
    <source>
        <dbReference type="Proteomes" id="UP001221898"/>
    </source>
</evidence>
<dbReference type="InterPro" id="IPR032777">
    <property type="entry name" value="DUF4515"/>
</dbReference>
<sequence>MRLKKRTLRMPKKNKGKSNKMPEVEAMMEQDGEQPSAEMEKCIALQEEYDELTHILNDLRRKVQELRCENDLLETEANQMRVDHKEYIEYVSKHIQKQDSAITMLSDSAQQELRDIHTQRDLLQEERSKQTNELKRQVLEKESELVLLKSEIEELGEIKVKQQQQLALICKLQTEVEDMGREHSESVQVLRAQFFSEKQRYEAEAQQMVHSQALAANKEASQNLISHTQVMSQENQGLRRELVQLTQRAQVLHEQQVGLQTHSRQLQLQLEYAQDLRKLRPAHTAQELVQQGAVCSERNARVRPKRPNALELARSLAALTQEEPET</sequence>
<evidence type="ECO:0000259" key="4">
    <source>
        <dbReference type="Pfam" id="PF14988"/>
    </source>
</evidence>
<dbReference type="AlphaFoldDB" id="A0AAD7RI21"/>
<evidence type="ECO:0000256" key="2">
    <source>
        <dbReference type="SAM" id="Coils"/>
    </source>
</evidence>
<accession>A0AAD7RI21</accession>
<protein>
    <recommendedName>
        <fullName evidence="4">DUF4515 domain-containing protein</fullName>
    </recommendedName>
</protein>
<reference evidence="5" key="1">
    <citation type="journal article" date="2023" name="Science">
        <title>Genome structures resolve the early diversification of teleost fishes.</title>
        <authorList>
            <person name="Parey E."/>
            <person name="Louis A."/>
            <person name="Montfort J."/>
            <person name="Bouchez O."/>
            <person name="Roques C."/>
            <person name="Iampietro C."/>
            <person name="Lluch J."/>
            <person name="Castinel A."/>
            <person name="Donnadieu C."/>
            <person name="Desvignes T."/>
            <person name="Floi Bucao C."/>
            <person name="Jouanno E."/>
            <person name="Wen M."/>
            <person name="Mejri S."/>
            <person name="Dirks R."/>
            <person name="Jansen H."/>
            <person name="Henkel C."/>
            <person name="Chen W.J."/>
            <person name="Zahm M."/>
            <person name="Cabau C."/>
            <person name="Klopp C."/>
            <person name="Thompson A.W."/>
            <person name="Robinson-Rechavi M."/>
            <person name="Braasch I."/>
            <person name="Lecointre G."/>
            <person name="Bobe J."/>
            <person name="Postlethwait J.H."/>
            <person name="Berthelot C."/>
            <person name="Roest Crollius H."/>
            <person name="Guiguen Y."/>
        </authorList>
    </citation>
    <scope>NUCLEOTIDE SEQUENCE</scope>
    <source>
        <strain evidence="5">NC1722</strain>
    </source>
</reference>
<feature type="domain" description="DUF4515" evidence="4">
    <location>
        <begin position="83"/>
        <end position="275"/>
    </location>
</feature>
<feature type="compositionally biased region" description="Basic residues" evidence="3">
    <location>
        <begin position="1"/>
        <end position="18"/>
    </location>
</feature>
<feature type="coiled-coil region" evidence="2">
    <location>
        <begin position="42"/>
        <end position="151"/>
    </location>
</feature>
<dbReference type="EMBL" id="JAINUG010000269">
    <property type="protein sequence ID" value="KAJ8384543.1"/>
    <property type="molecule type" value="Genomic_DNA"/>
</dbReference>
<name>A0AAD7RI21_9TELE</name>
<keyword evidence="1 2" id="KW-0175">Coiled coil</keyword>
<dbReference type="PANTHER" id="PTHR14845">
    <property type="entry name" value="COILED-COIL DOMAIN-CONTAINING 166"/>
    <property type="match status" value="1"/>
</dbReference>
<evidence type="ECO:0000256" key="1">
    <source>
        <dbReference type="ARBA" id="ARBA00023054"/>
    </source>
</evidence>
<gene>
    <name evidence="5" type="ORF">AAFF_G00200760</name>
</gene>